<feature type="compositionally biased region" description="Basic residues" evidence="1">
    <location>
        <begin position="41"/>
        <end position="52"/>
    </location>
</feature>
<evidence type="ECO:0000313" key="2">
    <source>
        <dbReference type="EMBL" id="CAK9870185.1"/>
    </source>
</evidence>
<organism evidence="2 3">
    <name type="scientific">Sphagnum jensenii</name>
    <dbReference type="NCBI Taxonomy" id="128206"/>
    <lineage>
        <taxon>Eukaryota</taxon>
        <taxon>Viridiplantae</taxon>
        <taxon>Streptophyta</taxon>
        <taxon>Embryophyta</taxon>
        <taxon>Bryophyta</taxon>
        <taxon>Sphagnophytina</taxon>
        <taxon>Sphagnopsida</taxon>
        <taxon>Sphagnales</taxon>
        <taxon>Sphagnaceae</taxon>
        <taxon>Sphagnum</taxon>
    </lineage>
</organism>
<reference evidence="2" key="1">
    <citation type="submission" date="2024-03" db="EMBL/GenBank/DDBJ databases">
        <authorList>
            <consortium name="ELIXIR-Norway"/>
            <consortium name="Elixir Norway"/>
        </authorList>
    </citation>
    <scope>NUCLEOTIDE SEQUENCE</scope>
</reference>
<evidence type="ECO:0000313" key="3">
    <source>
        <dbReference type="Proteomes" id="UP001497522"/>
    </source>
</evidence>
<gene>
    <name evidence="2" type="ORF">CSSPJE1EN2_LOCUS12922</name>
</gene>
<feature type="compositionally biased region" description="Basic and acidic residues" evidence="1">
    <location>
        <begin position="136"/>
        <end position="162"/>
    </location>
</feature>
<accession>A0ABP1B5A6</accession>
<feature type="compositionally biased region" description="Polar residues" evidence="1">
    <location>
        <begin position="1"/>
        <end position="12"/>
    </location>
</feature>
<evidence type="ECO:0000256" key="1">
    <source>
        <dbReference type="SAM" id="MobiDB-lite"/>
    </source>
</evidence>
<sequence length="204" mass="22968">MDQQEGSRSNRPTGMDLPGRGDNPKHRQCVRIQENLPHMSHPSHRLPHHHHTPGGLRTCQSLRSGQPSYNPQAGQGPPPSSKKPLLYWILGFGFISDLQWDLGNWHWQQTHNMGDALFFSYSSKRGYQNARKPHHPPSDHRIHPKVEPSELHDRPDYCKDLAQRLPAQGGGPHLGDPQQRAPGGHVVLNHGALSHLQRLRPGPL</sequence>
<feature type="region of interest" description="Disordered" evidence="1">
    <location>
        <begin position="1"/>
        <end position="80"/>
    </location>
</feature>
<protein>
    <submittedName>
        <fullName evidence="2">Uncharacterized protein</fullName>
    </submittedName>
</protein>
<keyword evidence="3" id="KW-1185">Reference proteome</keyword>
<feature type="region of interest" description="Disordered" evidence="1">
    <location>
        <begin position="128"/>
        <end position="185"/>
    </location>
</feature>
<feature type="compositionally biased region" description="Polar residues" evidence="1">
    <location>
        <begin position="59"/>
        <end position="73"/>
    </location>
</feature>
<dbReference type="EMBL" id="OZ023720">
    <property type="protein sequence ID" value="CAK9870185.1"/>
    <property type="molecule type" value="Genomic_DNA"/>
</dbReference>
<dbReference type="Proteomes" id="UP001497522">
    <property type="component" value="Chromosome 19"/>
</dbReference>
<name>A0ABP1B5A6_9BRYO</name>
<proteinExistence type="predicted"/>